<comment type="caution">
    <text evidence="2">The sequence shown here is derived from an EMBL/GenBank/DDBJ whole genome shotgun (WGS) entry which is preliminary data.</text>
</comment>
<keyword evidence="1" id="KW-0812">Transmembrane</keyword>
<evidence type="ECO:0000313" key="3">
    <source>
        <dbReference type="Proteomes" id="UP000776700"/>
    </source>
</evidence>
<evidence type="ECO:0000256" key="1">
    <source>
        <dbReference type="SAM" id="Phobius"/>
    </source>
</evidence>
<dbReference type="AlphaFoldDB" id="A0A921N2X9"/>
<feature type="transmembrane region" description="Helical" evidence="1">
    <location>
        <begin position="12"/>
        <end position="31"/>
    </location>
</feature>
<evidence type="ECO:0000313" key="2">
    <source>
        <dbReference type="EMBL" id="HJG97369.1"/>
    </source>
</evidence>
<accession>A0A921N2X9</accession>
<reference evidence="2" key="1">
    <citation type="journal article" date="2021" name="PeerJ">
        <title>Extensive microbial diversity within the chicken gut microbiome revealed by metagenomics and culture.</title>
        <authorList>
            <person name="Gilroy R."/>
            <person name="Ravi A."/>
            <person name="Getino M."/>
            <person name="Pursley I."/>
            <person name="Horton D.L."/>
            <person name="Alikhan N.F."/>
            <person name="Baker D."/>
            <person name="Gharbi K."/>
            <person name="Hall N."/>
            <person name="Watson M."/>
            <person name="Adriaenssens E.M."/>
            <person name="Foster-Nyarko E."/>
            <person name="Jarju S."/>
            <person name="Secka A."/>
            <person name="Antonio M."/>
            <person name="Oren A."/>
            <person name="Chaudhuri R.R."/>
            <person name="La Ragione R."/>
            <person name="Hildebrand F."/>
            <person name="Pallen M.J."/>
        </authorList>
    </citation>
    <scope>NUCLEOTIDE SEQUENCE</scope>
    <source>
        <strain evidence="2">1277</strain>
    </source>
</reference>
<gene>
    <name evidence="2" type="ORF">K8V90_09730</name>
</gene>
<protein>
    <submittedName>
        <fullName evidence="2">Uncharacterized protein</fullName>
    </submittedName>
</protein>
<name>A0A921N2X9_9FIRM</name>
<dbReference type="EMBL" id="DYUB01000306">
    <property type="protein sequence ID" value="HJG97369.1"/>
    <property type="molecule type" value="Genomic_DNA"/>
</dbReference>
<organism evidence="2 3">
    <name type="scientific">Romboutsia timonensis</name>
    <dbReference type="NCBI Taxonomy" id="1776391"/>
    <lineage>
        <taxon>Bacteria</taxon>
        <taxon>Bacillati</taxon>
        <taxon>Bacillota</taxon>
        <taxon>Clostridia</taxon>
        <taxon>Peptostreptococcales</taxon>
        <taxon>Peptostreptococcaceae</taxon>
        <taxon>Romboutsia</taxon>
    </lineage>
</organism>
<keyword evidence="1" id="KW-1133">Transmembrane helix</keyword>
<keyword evidence="1" id="KW-0472">Membrane</keyword>
<feature type="transmembrane region" description="Helical" evidence="1">
    <location>
        <begin position="37"/>
        <end position="56"/>
    </location>
</feature>
<sequence length="59" mass="6848">MNFSKFRKLDYLIFYIIFVVIFTIKLTRIFFNPLIVILIGATIPALTLGTITNLILKKN</sequence>
<reference evidence="2" key="2">
    <citation type="submission" date="2021-09" db="EMBL/GenBank/DDBJ databases">
        <authorList>
            <person name="Gilroy R."/>
        </authorList>
    </citation>
    <scope>NUCLEOTIDE SEQUENCE</scope>
    <source>
        <strain evidence="2">1277</strain>
    </source>
</reference>
<dbReference type="Proteomes" id="UP000776700">
    <property type="component" value="Unassembled WGS sequence"/>
</dbReference>
<proteinExistence type="predicted"/>